<reference evidence="2 3" key="1">
    <citation type="journal article" date="2015" name="Genome Announc.">
        <title>Complete Genome Sequence of Methylobacterium aquaticum Strain 22A, Isolated from Racomitrium japonicum Moss.</title>
        <authorList>
            <person name="Tani A."/>
            <person name="Ogura Y."/>
            <person name="Hayashi T."/>
            <person name="Kimbara K."/>
        </authorList>
    </citation>
    <scope>NUCLEOTIDE SEQUENCE [LARGE SCALE GENOMIC DNA]</scope>
    <source>
        <strain evidence="2 3">MA-22A</strain>
        <plasmid evidence="3">Plasmid pMaq22A_1p DNA</plasmid>
    </source>
</reference>
<feature type="region of interest" description="Disordered" evidence="1">
    <location>
        <begin position="63"/>
        <end position="83"/>
    </location>
</feature>
<dbReference type="AlphaFoldDB" id="A0A0C6FRG3"/>
<geneLocation type="plasmid" evidence="3">
    <name>pMaq22A_1p DNA</name>
</geneLocation>
<keyword evidence="2" id="KW-0614">Plasmid</keyword>
<dbReference type="PATRIC" id="fig|270351.10.peg.6743"/>
<proteinExistence type="predicted"/>
<evidence type="ECO:0000313" key="3">
    <source>
        <dbReference type="Proteomes" id="UP000061432"/>
    </source>
</evidence>
<reference evidence="3" key="2">
    <citation type="submission" date="2015-01" db="EMBL/GenBank/DDBJ databases">
        <title>Complete genome sequence of Methylobacterium aquaticum strain 22A.</title>
        <authorList>
            <person name="Tani A."/>
            <person name="Ogura Y."/>
            <person name="Hayashi T."/>
        </authorList>
    </citation>
    <scope>NUCLEOTIDE SEQUENCE [LARGE SCALE GENOMIC DNA]</scope>
    <source>
        <strain evidence="3">MA-22A</strain>
        <plasmid evidence="3">Plasmid pMaq22A_1p DNA</plasmid>
    </source>
</reference>
<name>A0A0C6FRG3_9HYPH</name>
<dbReference type="Proteomes" id="UP000061432">
    <property type="component" value="Plasmid pMaq22A_1p"/>
</dbReference>
<accession>A0A0C6FRG3</accession>
<gene>
    <name evidence="2" type="ORF">Maq22A_1p37350</name>
</gene>
<dbReference type="KEGG" id="maqu:Maq22A_1p37350"/>
<dbReference type="EMBL" id="AP014705">
    <property type="protein sequence ID" value="BAQ49652.1"/>
    <property type="molecule type" value="Genomic_DNA"/>
</dbReference>
<feature type="compositionally biased region" description="Low complexity" evidence="1">
    <location>
        <begin position="11"/>
        <end position="20"/>
    </location>
</feature>
<protein>
    <submittedName>
        <fullName evidence="2">Uncharacterized protein</fullName>
    </submittedName>
</protein>
<dbReference type="RefSeq" id="WP_060850671.1">
    <property type="nucleotide sequence ID" value="NZ_AP014705.1"/>
</dbReference>
<evidence type="ECO:0000256" key="1">
    <source>
        <dbReference type="SAM" id="MobiDB-lite"/>
    </source>
</evidence>
<feature type="compositionally biased region" description="Basic residues" evidence="1">
    <location>
        <begin position="68"/>
        <end position="77"/>
    </location>
</feature>
<evidence type="ECO:0000313" key="2">
    <source>
        <dbReference type="EMBL" id="BAQ49652.1"/>
    </source>
</evidence>
<feature type="region of interest" description="Disordered" evidence="1">
    <location>
        <begin position="1"/>
        <end position="20"/>
    </location>
</feature>
<sequence>MATQDSTARGQAETRAARAQMQAEMAAQAWADLASAERNRDDNTARLKALRLAREAEAEAVVAAKPAPKPRAKKATVRARAAT</sequence>
<organism evidence="2 3">
    <name type="scientific">Methylobacterium aquaticum</name>
    <dbReference type="NCBI Taxonomy" id="270351"/>
    <lineage>
        <taxon>Bacteria</taxon>
        <taxon>Pseudomonadati</taxon>
        <taxon>Pseudomonadota</taxon>
        <taxon>Alphaproteobacteria</taxon>
        <taxon>Hyphomicrobiales</taxon>
        <taxon>Methylobacteriaceae</taxon>
        <taxon>Methylobacterium</taxon>
    </lineage>
</organism>